<accession>A0A1Y1ZBP4</accession>
<evidence type="ECO:0000256" key="3">
    <source>
        <dbReference type="ARBA" id="ARBA00037931"/>
    </source>
</evidence>
<dbReference type="AlphaFoldDB" id="A0A1Y1ZBP4"/>
<dbReference type="PANTHER" id="PTHR19854">
    <property type="entry name" value="TRANSDUCIN BETA-LIKE 3"/>
    <property type="match status" value="1"/>
</dbReference>
<dbReference type="InterPro" id="IPR001680">
    <property type="entry name" value="WD40_rpt"/>
</dbReference>
<dbReference type="PROSITE" id="PS50082">
    <property type="entry name" value="WD_REPEATS_2"/>
    <property type="match status" value="3"/>
</dbReference>
<organism evidence="6 7">
    <name type="scientific">Basidiobolus meristosporus CBS 931.73</name>
    <dbReference type="NCBI Taxonomy" id="1314790"/>
    <lineage>
        <taxon>Eukaryota</taxon>
        <taxon>Fungi</taxon>
        <taxon>Fungi incertae sedis</taxon>
        <taxon>Zoopagomycota</taxon>
        <taxon>Entomophthoromycotina</taxon>
        <taxon>Basidiobolomycetes</taxon>
        <taxon>Basidiobolales</taxon>
        <taxon>Basidiobolaceae</taxon>
        <taxon>Basidiobolus</taxon>
    </lineage>
</organism>
<feature type="repeat" description="WD" evidence="5">
    <location>
        <begin position="12"/>
        <end position="53"/>
    </location>
</feature>
<keyword evidence="1 5" id="KW-0853">WD repeat</keyword>
<evidence type="ECO:0000313" key="6">
    <source>
        <dbReference type="EMBL" id="ORY07733.1"/>
    </source>
</evidence>
<name>A0A1Y1ZBP4_9FUNG</name>
<feature type="repeat" description="WD" evidence="5">
    <location>
        <begin position="54"/>
        <end position="87"/>
    </location>
</feature>
<dbReference type="PROSITE" id="PS50294">
    <property type="entry name" value="WD_REPEATS_REGION"/>
    <property type="match status" value="2"/>
</dbReference>
<evidence type="ECO:0000256" key="2">
    <source>
        <dbReference type="ARBA" id="ARBA00022737"/>
    </source>
</evidence>
<comment type="caution">
    <text evidence="6">The sequence shown here is derived from an EMBL/GenBank/DDBJ whole genome shotgun (WGS) entry which is preliminary data.</text>
</comment>
<comment type="similarity">
    <text evidence="3">Belongs to the WD repeat ASA1 family.</text>
</comment>
<dbReference type="Proteomes" id="UP000193498">
    <property type="component" value="Unassembled WGS sequence"/>
</dbReference>
<dbReference type="InParanoid" id="A0A1Y1ZBP4"/>
<dbReference type="STRING" id="1314790.A0A1Y1ZBP4"/>
<keyword evidence="2" id="KW-0677">Repeat</keyword>
<dbReference type="PANTHER" id="PTHR19854:SF1">
    <property type="entry name" value="GUANINE NUCLEOTIDE-BINDING PROTEIN SUBUNIT BETA-LIKE PROTEIN 1"/>
    <property type="match status" value="1"/>
</dbReference>
<dbReference type="EMBL" id="MCFE01000006">
    <property type="protein sequence ID" value="ORY07733.1"/>
    <property type="molecule type" value="Genomic_DNA"/>
</dbReference>
<evidence type="ECO:0000313" key="7">
    <source>
        <dbReference type="Proteomes" id="UP000193498"/>
    </source>
</evidence>
<dbReference type="InterPro" id="IPR036322">
    <property type="entry name" value="WD40_repeat_dom_sf"/>
</dbReference>
<dbReference type="InterPro" id="IPR019775">
    <property type="entry name" value="WD40_repeat_CS"/>
</dbReference>
<sequence length="312" mass="35010">MSTKPPTPEYIFRGHNGEVNSLTLAGNDQYLLTSDQNGIVIIWDLKDKRSLYKWQAHTSAILSISFIGDLVISQGREGILKIWDFRSLLQGESQPILELPVESLHFCKFSAISHLSKMMIAYAKDRDTVVIGEVLSGLTLHTLKYEEAGVGACMSLRLFETKGQLMLLCGYESGKTSLWVIDEDKPRMVWSAKNHNEPVLAIDVNQEATVGISAGADSNLVLFDLNQDKHRVIRSTLIKHHGVSEVRFRSDGRIIATAGWDSKIRVFSTKTLKPLAILNFHRGSIYTVGFTRPENYLVAGSKDGRVSWWQIY</sequence>
<dbReference type="FunCoup" id="A0A1Y1ZBP4">
    <property type="interactions" value="281"/>
</dbReference>
<evidence type="ECO:0000256" key="1">
    <source>
        <dbReference type="ARBA" id="ARBA00022574"/>
    </source>
</evidence>
<dbReference type="SMART" id="SM00320">
    <property type="entry name" value="WD40"/>
    <property type="match status" value="5"/>
</dbReference>
<gene>
    <name evidence="6" type="ORF">K493DRAFT_273320</name>
</gene>
<evidence type="ECO:0000256" key="4">
    <source>
        <dbReference type="ARBA" id="ARBA00040563"/>
    </source>
</evidence>
<dbReference type="Gene3D" id="2.130.10.10">
    <property type="entry name" value="YVTN repeat-like/Quinoprotein amine dehydrogenase"/>
    <property type="match status" value="2"/>
</dbReference>
<keyword evidence="7" id="KW-1185">Reference proteome</keyword>
<dbReference type="OrthoDB" id="7668193at2759"/>
<dbReference type="SUPFAM" id="SSF50978">
    <property type="entry name" value="WD40 repeat-like"/>
    <property type="match status" value="1"/>
</dbReference>
<evidence type="ECO:0000256" key="5">
    <source>
        <dbReference type="PROSITE-ProRule" id="PRU00221"/>
    </source>
</evidence>
<dbReference type="Pfam" id="PF00400">
    <property type="entry name" value="WD40"/>
    <property type="match status" value="4"/>
</dbReference>
<protein>
    <recommendedName>
        <fullName evidence="4">ASTRA-associated protein 1</fullName>
    </recommendedName>
</protein>
<reference evidence="6 7" key="1">
    <citation type="submission" date="2016-07" db="EMBL/GenBank/DDBJ databases">
        <title>Pervasive Adenine N6-methylation of Active Genes in Fungi.</title>
        <authorList>
            <consortium name="DOE Joint Genome Institute"/>
            <person name="Mondo S.J."/>
            <person name="Dannebaum R.O."/>
            <person name="Kuo R.C."/>
            <person name="Labutti K."/>
            <person name="Haridas S."/>
            <person name="Kuo A."/>
            <person name="Salamov A."/>
            <person name="Ahrendt S.R."/>
            <person name="Lipzen A."/>
            <person name="Sullivan W."/>
            <person name="Andreopoulos W.B."/>
            <person name="Clum A."/>
            <person name="Lindquist E."/>
            <person name="Daum C."/>
            <person name="Ramamoorthy G.K."/>
            <person name="Gryganskyi A."/>
            <person name="Culley D."/>
            <person name="Magnuson J.K."/>
            <person name="James T.Y."/>
            <person name="O'Malley M.A."/>
            <person name="Stajich J.E."/>
            <person name="Spatafora J.W."/>
            <person name="Visel A."/>
            <person name="Grigoriev I.V."/>
        </authorList>
    </citation>
    <scope>NUCLEOTIDE SEQUENCE [LARGE SCALE GENOMIC DNA]</scope>
    <source>
        <strain evidence="6 7">CBS 931.73</strain>
    </source>
</reference>
<feature type="repeat" description="WD" evidence="5">
    <location>
        <begin position="278"/>
        <end position="312"/>
    </location>
</feature>
<dbReference type="InterPro" id="IPR015943">
    <property type="entry name" value="WD40/YVTN_repeat-like_dom_sf"/>
</dbReference>
<dbReference type="PROSITE" id="PS00678">
    <property type="entry name" value="WD_REPEATS_1"/>
    <property type="match status" value="1"/>
</dbReference>
<proteinExistence type="inferred from homology"/>